<proteinExistence type="predicted"/>
<dbReference type="InterPro" id="IPR046535">
    <property type="entry name" value="DUF6600"/>
</dbReference>
<sequence length="716" mass="79054">MRMPTSLPPSLRRWRVTALLLLLSLTATAWAQTTDTTAVDPPTRVARLSYLAGNVGVLPAGAHDWGDADVNRPLTDGDRLSSGADARAELELGGATLHVDGDTDLGLLALNGQLGQFELTQGTLELSVRSLANGQSYEIDTPTVALVMDQPGSFRVDIGADGRSTTVTAFNGNAVVFGQNNAQQDVIAGRSYQFDDASLSDVGITDVGGSDAFDAWCSDRDRRYTDAMTPRYVSTEVVGAEDLDNYGDWNDDPEYGEVWYPAHVVAGWAPYRFGHWVWITPWGWTWVDDAPWGFAPFHYGRWAYIRGAWGWLPGPRYARPIYAPALVAFVGGGRHWGVSVGLGAPVGWFPLGPGEIFNPWYHASRGYYSRVNIADLRDRHGHSPHDIAGRIERHYGDFHRGRTAAGMDYAHHHPHGFTAVPERSFAGAHDVHRHLLHVDPRRLAHAPIEAGGVRVKPVPINPLSSHNPRLRSLPTADFRRPVVMRHAPGDDRFARAGRYNVAHPDYRVSAGVARPDVPQAPPRSNVRAYSSNHPATLPTPPRLITAHDLQRAGGLPSARFAQQHRDTRREYVQRPGVSFVGGGSEPSRETQHPVGALPPEPRFERVQSLPRDTGARESAARFEAARRMRDERAPPATYRTHVDAMPRSYNNAAPRPYNNIPQRSYNSAPHPDYRAPAFRQPPRVQPERRAPQAHSAPSRGHGEHAPAPHQSNDRQH</sequence>
<dbReference type="RefSeq" id="WP_147627946.1">
    <property type="nucleotide sequence ID" value="NZ_CP042807.1"/>
</dbReference>
<accession>A0A5B9E6B4</accession>
<feature type="region of interest" description="Disordered" evidence="1">
    <location>
        <begin position="512"/>
        <end position="541"/>
    </location>
</feature>
<evidence type="ECO:0000313" key="4">
    <source>
        <dbReference type="Proteomes" id="UP000321807"/>
    </source>
</evidence>
<dbReference type="PANTHER" id="PTHR38731">
    <property type="entry name" value="LIPL45-RELATED LIPOPROTEIN-RELATED"/>
    <property type="match status" value="1"/>
</dbReference>
<feature type="chain" id="PRO_5023146694" description="FecR protein" evidence="2">
    <location>
        <begin position="32"/>
        <end position="716"/>
    </location>
</feature>
<gene>
    <name evidence="3" type="ORF">CS053_14725</name>
</gene>
<dbReference type="Proteomes" id="UP000321807">
    <property type="component" value="Chromosome"/>
</dbReference>
<evidence type="ECO:0000256" key="1">
    <source>
        <dbReference type="SAM" id="MobiDB-lite"/>
    </source>
</evidence>
<reference evidence="3 4" key="1">
    <citation type="submission" date="2019-08" db="EMBL/GenBank/DDBJ databases">
        <title>Complete genome sequence of Rhodanobacter glycinis strain T01E-68 isolated from tomato root.</title>
        <authorList>
            <person name="Weon H.-Y."/>
            <person name="Lee S.A."/>
        </authorList>
    </citation>
    <scope>NUCLEOTIDE SEQUENCE [LARGE SCALE GENOMIC DNA]</scope>
    <source>
        <strain evidence="3 4">T01E-68</strain>
    </source>
</reference>
<dbReference type="AlphaFoldDB" id="A0A5B9E6B4"/>
<dbReference type="KEGG" id="rgl:CS053_14725"/>
<dbReference type="EMBL" id="CP042807">
    <property type="protein sequence ID" value="QEE25616.1"/>
    <property type="molecule type" value="Genomic_DNA"/>
</dbReference>
<evidence type="ECO:0000313" key="3">
    <source>
        <dbReference type="EMBL" id="QEE25616.1"/>
    </source>
</evidence>
<organism evidence="3 4">
    <name type="scientific">Rhodanobacter glycinis</name>
    <dbReference type="NCBI Taxonomy" id="582702"/>
    <lineage>
        <taxon>Bacteria</taxon>
        <taxon>Pseudomonadati</taxon>
        <taxon>Pseudomonadota</taxon>
        <taxon>Gammaproteobacteria</taxon>
        <taxon>Lysobacterales</taxon>
        <taxon>Rhodanobacteraceae</taxon>
        <taxon>Rhodanobacter</taxon>
    </lineage>
</organism>
<evidence type="ECO:0008006" key="5">
    <source>
        <dbReference type="Google" id="ProtNLM"/>
    </source>
</evidence>
<feature type="compositionally biased region" description="Basic and acidic residues" evidence="1">
    <location>
        <begin position="613"/>
        <end position="633"/>
    </location>
</feature>
<feature type="region of interest" description="Disordered" evidence="1">
    <location>
        <begin position="579"/>
        <end position="716"/>
    </location>
</feature>
<name>A0A5B9E6B4_9GAMM</name>
<evidence type="ECO:0000256" key="2">
    <source>
        <dbReference type="SAM" id="SignalP"/>
    </source>
</evidence>
<protein>
    <recommendedName>
        <fullName evidence="5">FecR protein</fullName>
    </recommendedName>
</protein>
<feature type="compositionally biased region" description="Basic and acidic residues" evidence="1">
    <location>
        <begin position="700"/>
        <end position="716"/>
    </location>
</feature>
<dbReference type="PANTHER" id="PTHR38731:SF3">
    <property type="entry name" value="BLL6125 PROTEIN"/>
    <property type="match status" value="1"/>
</dbReference>
<dbReference type="Pfam" id="PF20245">
    <property type="entry name" value="DUF6600"/>
    <property type="match status" value="1"/>
</dbReference>
<keyword evidence="2" id="KW-0732">Signal</keyword>
<feature type="signal peptide" evidence="2">
    <location>
        <begin position="1"/>
        <end position="31"/>
    </location>
</feature>